<accession>A0A161TSB6</accession>
<name>A0A161TSB6_9BACL</name>
<organism evidence="1 2">
    <name type="scientific">Fictibacillus phosphorivorans</name>
    <dbReference type="NCBI Taxonomy" id="1221500"/>
    <lineage>
        <taxon>Bacteria</taxon>
        <taxon>Bacillati</taxon>
        <taxon>Bacillota</taxon>
        <taxon>Bacilli</taxon>
        <taxon>Bacillales</taxon>
        <taxon>Fictibacillaceae</taxon>
        <taxon>Fictibacillus</taxon>
    </lineage>
</organism>
<gene>
    <name evidence="1" type="ORF">AWM68_03490</name>
</gene>
<protein>
    <submittedName>
        <fullName evidence="1">Uncharacterized protein</fullName>
    </submittedName>
</protein>
<sequence length="63" mass="7310">MVMRFYSLFKGRNSFVRFMNGLKTGEMITFLQYSMSSNGAKYTGWIIIKKNGYEMVYGCRKGA</sequence>
<reference evidence="2" key="1">
    <citation type="submission" date="2016-01" db="EMBL/GenBank/DDBJ databases">
        <title>Draft genome of Chromobacterium sp. F49.</title>
        <authorList>
            <person name="Hong K.W."/>
        </authorList>
    </citation>
    <scope>NUCLEOTIDE SEQUENCE [LARGE SCALE GENOMIC DNA]</scope>
    <source>
        <strain evidence="2">P7IIIA</strain>
    </source>
</reference>
<evidence type="ECO:0000313" key="2">
    <source>
        <dbReference type="Proteomes" id="UP000076567"/>
    </source>
</evidence>
<comment type="caution">
    <text evidence="1">The sequence shown here is derived from an EMBL/GenBank/DDBJ whole genome shotgun (WGS) entry which is preliminary data.</text>
</comment>
<proteinExistence type="predicted"/>
<evidence type="ECO:0000313" key="1">
    <source>
        <dbReference type="EMBL" id="KZE69341.1"/>
    </source>
</evidence>
<dbReference type="EMBL" id="LRFC01000001">
    <property type="protein sequence ID" value="KZE69341.1"/>
    <property type="molecule type" value="Genomic_DNA"/>
</dbReference>
<dbReference type="AlphaFoldDB" id="A0A161TSB6"/>
<dbReference type="Proteomes" id="UP000076567">
    <property type="component" value="Unassembled WGS sequence"/>
</dbReference>
<keyword evidence="2" id="KW-1185">Reference proteome</keyword>